<feature type="signal peptide" evidence="16">
    <location>
        <begin position="1"/>
        <end position="18"/>
    </location>
</feature>
<dbReference type="PANTHER" id="PTHR37928">
    <property type="entry name" value="CFEM DOMAIN PROTEIN (AFU_ORTHOLOGUE AFUA_6G14090)"/>
    <property type="match status" value="1"/>
</dbReference>
<comment type="caution">
    <text evidence="15">Lacks conserved residue(s) required for the propagation of feature annotation.</text>
</comment>
<dbReference type="GO" id="GO:0098552">
    <property type="term" value="C:side of membrane"/>
    <property type="evidence" value="ECO:0007669"/>
    <property type="project" value="UniProtKB-KW"/>
</dbReference>
<evidence type="ECO:0000256" key="6">
    <source>
        <dbReference type="ARBA" id="ARBA00022617"/>
    </source>
</evidence>
<dbReference type="PROSITE" id="PS51257">
    <property type="entry name" value="PROKAR_LIPOPROTEIN"/>
    <property type="match status" value="1"/>
</dbReference>
<evidence type="ECO:0000256" key="8">
    <source>
        <dbReference type="ARBA" id="ARBA00022723"/>
    </source>
</evidence>
<keyword evidence="5" id="KW-0964">Secreted</keyword>
<evidence type="ECO:0000256" key="2">
    <source>
        <dbReference type="ARBA" id="ARBA00004613"/>
    </source>
</evidence>
<evidence type="ECO:0000256" key="1">
    <source>
        <dbReference type="ARBA" id="ARBA00004609"/>
    </source>
</evidence>
<comment type="similarity">
    <text evidence="3">Belongs to the RBT5 family.</text>
</comment>
<dbReference type="EMBL" id="KN847336">
    <property type="protein sequence ID" value="KIW42308.1"/>
    <property type="molecule type" value="Genomic_DNA"/>
</dbReference>
<dbReference type="Proteomes" id="UP000053342">
    <property type="component" value="Unassembled WGS sequence"/>
</dbReference>
<dbReference type="AlphaFoldDB" id="A0A0D2DH10"/>
<evidence type="ECO:0000256" key="15">
    <source>
        <dbReference type="PROSITE-ProRule" id="PRU01356"/>
    </source>
</evidence>
<keyword evidence="11" id="KW-0472">Membrane</keyword>
<keyword evidence="7" id="KW-0336">GPI-anchor</keyword>
<sequence length="200" mass="18540">MRLELLTFTAVLAGCVSAQSSPSIPACANTCITDALPASCNLDPSCICTTKSFITDISCCIYKSCDASDQQAALAYAHSICDPVGGSTLLPASAGCTANSTSPATSGSSSGGTAAATASASATGSSASAASSSVSSAMSSASASASAAASSASAGQGSATSSASAAATSAAGNAADGRMSVQGVGLGVVGAALLGLAALL</sequence>
<dbReference type="RefSeq" id="XP_016262524.1">
    <property type="nucleotide sequence ID" value="XM_016406920.1"/>
</dbReference>
<evidence type="ECO:0000256" key="16">
    <source>
        <dbReference type="SAM" id="SignalP"/>
    </source>
</evidence>
<dbReference type="GO" id="GO:0046872">
    <property type="term" value="F:metal ion binding"/>
    <property type="evidence" value="ECO:0007669"/>
    <property type="project" value="UniProtKB-UniRule"/>
</dbReference>
<evidence type="ECO:0000256" key="5">
    <source>
        <dbReference type="ARBA" id="ARBA00022525"/>
    </source>
</evidence>
<evidence type="ECO:0000256" key="13">
    <source>
        <dbReference type="ARBA" id="ARBA00023180"/>
    </source>
</evidence>
<keyword evidence="19" id="KW-1185">Reference proteome</keyword>
<dbReference type="InterPro" id="IPR051735">
    <property type="entry name" value="CFEM_domain"/>
</dbReference>
<proteinExistence type="inferred from homology"/>
<dbReference type="VEuPathDB" id="FungiDB:PV06_05870"/>
<evidence type="ECO:0000256" key="14">
    <source>
        <dbReference type="ARBA" id="ARBA00023288"/>
    </source>
</evidence>
<dbReference type="HOGENOM" id="CLU_063084_1_1_1"/>
<dbReference type="Pfam" id="PF05730">
    <property type="entry name" value="CFEM"/>
    <property type="match status" value="1"/>
</dbReference>
<evidence type="ECO:0000259" key="17">
    <source>
        <dbReference type="PROSITE" id="PS52012"/>
    </source>
</evidence>
<evidence type="ECO:0000256" key="7">
    <source>
        <dbReference type="ARBA" id="ARBA00022622"/>
    </source>
</evidence>
<name>A0A0D2DH10_9EURO</name>
<evidence type="ECO:0000256" key="9">
    <source>
        <dbReference type="ARBA" id="ARBA00022729"/>
    </source>
</evidence>
<evidence type="ECO:0000313" key="18">
    <source>
        <dbReference type="EMBL" id="KIW42308.1"/>
    </source>
</evidence>
<dbReference type="PANTHER" id="PTHR37928:SF2">
    <property type="entry name" value="GPI ANCHORED CFEM DOMAIN PROTEIN (AFU_ORTHOLOGUE AFUA_6G10580)"/>
    <property type="match status" value="1"/>
</dbReference>
<feature type="binding site" description="axial binding residue" evidence="15">
    <location>
        <position position="43"/>
    </location>
    <ligand>
        <name>heme</name>
        <dbReference type="ChEBI" id="CHEBI:30413"/>
    </ligand>
    <ligandPart>
        <name>Fe</name>
        <dbReference type="ChEBI" id="CHEBI:18248"/>
    </ligandPart>
</feature>
<dbReference type="GO" id="GO:0005886">
    <property type="term" value="C:plasma membrane"/>
    <property type="evidence" value="ECO:0007669"/>
    <property type="project" value="UniProtKB-SubCell"/>
</dbReference>
<organism evidence="18 19">
    <name type="scientific">Exophiala oligosperma</name>
    <dbReference type="NCBI Taxonomy" id="215243"/>
    <lineage>
        <taxon>Eukaryota</taxon>
        <taxon>Fungi</taxon>
        <taxon>Dikarya</taxon>
        <taxon>Ascomycota</taxon>
        <taxon>Pezizomycotina</taxon>
        <taxon>Eurotiomycetes</taxon>
        <taxon>Chaetothyriomycetidae</taxon>
        <taxon>Chaetothyriales</taxon>
        <taxon>Herpotrichiellaceae</taxon>
        <taxon>Exophiala</taxon>
    </lineage>
</organism>
<dbReference type="STRING" id="215243.A0A0D2DH10"/>
<accession>A0A0D2DH10</accession>
<dbReference type="PROSITE" id="PS52012">
    <property type="entry name" value="CFEM"/>
    <property type="match status" value="1"/>
</dbReference>
<gene>
    <name evidence="18" type="ORF">PV06_05870</name>
</gene>
<feature type="disulfide bond" evidence="15">
    <location>
        <begin position="48"/>
        <end position="81"/>
    </location>
</feature>
<feature type="chain" id="PRO_5002255860" description="CFEM domain-containing protein" evidence="16">
    <location>
        <begin position="19"/>
        <end position="200"/>
    </location>
</feature>
<dbReference type="GO" id="GO:0005576">
    <property type="term" value="C:extracellular region"/>
    <property type="evidence" value="ECO:0007669"/>
    <property type="project" value="UniProtKB-SubCell"/>
</dbReference>
<feature type="domain" description="CFEM" evidence="17">
    <location>
        <begin position="1"/>
        <end position="105"/>
    </location>
</feature>
<evidence type="ECO:0000256" key="4">
    <source>
        <dbReference type="ARBA" id="ARBA00022475"/>
    </source>
</evidence>
<evidence type="ECO:0000256" key="12">
    <source>
        <dbReference type="ARBA" id="ARBA00023157"/>
    </source>
</evidence>
<reference evidence="18 19" key="1">
    <citation type="submission" date="2015-01" db="EMBL/GenBank/DDBJ databases">
        <title>The Genome Sequence of Exophiala oligosperma CBS72588.</title>
        <authorList>
            <consortium name="The Broad Institute Genomics Platform"/>
            <person name="Cuomo C."/>
            <person name="de Hoog S."/>
            <person name="Gorbushina A."/>
            <person name="Stielow B."/>
            <person name="Teixiera M."/>
            <person name="Abouelleil A."/>
            <person name="Chapman S.B."/>
            <person name="Priest M."/>
            <person name="Young S.K."/>
            <person name="Wortman J."/>
            <person name="Nusbaum C."/>
            <person name="Birren B."/>
        </authorList>
    </citation>
    <scope>NUCLEOTIDE SEQUENCE [LARGE SCALE GENOMIC DNA]</scope>
    <source>
        <strain evidence="18 19">CBS 72588</strain>
    </source>
</reference>
<keyword evidence="12 15" id="KW-1015">Disulfide bond</keyword>
<keyword evidence="6 15" id="KW-0349">Heme</keyword>
<keyword evidence="9 16" id="KW-0732">Signal</keyword>
<evidence type="ECO:0000256" key="10">
    <source>
        <dbReference type="ARBA" id="ARBA00023004"/>
    </source>
</evidence>
<dbReference type="InterPro" id="IPR008427">
    <property type="entry name" value="Extracellular_membr_CFEM_dom"/>
</dbReference>
<evidence type="ECO:0000256" key="3">
    <source>
        <dbReference type="ARBA" id="ARBA00010031"/>
    </source>
</evidence>
<protein>
    <recommendedName>
        <fullName evidence="17">CFEM domain-containing protein</fullName>
    </recommendedName>
</protein>
<keyword evidence="10 15" id="KW-0408">Iron</keyword>
<dbReference type="GeneID" id="27357944"/>
<keyword evidence="4" id="KW-1003">Cell membrane</keyword>
<dbReference type="OrthoDB" id="3065412at2759"/>
<keyword evidence="8 15" id="KW-0479">Metal-binding</keyword>
<comment type="subcellular location">
    <subcellularLocation>
        <location evidence="1">Cell membrane</location>
        <topology evidence="1">Lipid-anchor</topology>
        <topology evidence="1">GPI-anchor</topology>
    </subcellularLocation>
    <subcellularLocation>
        <location evidence="2">Secreted</location>
    </subcellularLocation>
</comment>
<keyword evidence="14" id="KW-0449">Lipoprotein</keyword>
<evidence type="ECO:0000256" key="11">
    <source>
        <dbReference type="ARBA" id="ARBA00023136"/>
    </source>
</evidence>
<evidence type="ECO:0000313" key="19">
    <source>
        <dbReference type="Proteomes" id="UP000053342"/>
    </source>
</evidence>
<keyword evidence="13" id="KW-0325">Glycoprotein</keyword>